<reference evidence="2 3" key="1">
    <citation type="submission" date="2017-04" db="EMBL/GenBank/DDBJ databases">
        <title>Comparative genome analysis of Subtercola boreus.</title>
        <authorList>
            <person name="Cho Y.-J."/>
            <person name="Cho A."/>
            <person name="Kim O.-S."/>
            <person name="Lee J.-I."/>
        </authorList>
    </citation>
    <scope>NUCLEOTIDE SEQUENCE [LARGE SCALE GENOMIC DNA]</scope>
    <source>
        <strain evidence="2 3">P28004</strain>
    </source>
</reference>
<dbReference type="InterPro" id="IPR051344">
    <property type="entry name" value="Vgb"/>
</dbReference>
<dbReference type="AlphaFoldDB" id="A0A3E0WEZ5"/>
<evidence type="ECO:0000256" key="1">
    <source>
        <dbReference type="SAM" id="SignalP"/>
    </source>
</evidence>
<dbReference type="Gene3D" id="2.130.10.10">
    <property type="entry name" value="YVTN repeat-like/Quinoprotein amine dehydrogenase"/>
    <property type="match status" value="1"/>
</dbReference>
<dbReference type="RefSeq" id="WP_116417513.1">
    <property type="nucleotide sequence ID" value="NZ_NBXC01000008.1"/>
</dbReference>
<dbReference type="SUPFAM" id="SSF49313">
    <property type="entry name" value="Cadherin-like"/>
    <property type="match status" value="1"/>
</dbReference>
<feature type="signal peptide" evidence="1">
    <location>
        <begin position="1"/>
        <end position="25"/>
    </location>
</feature>
<dbReference type="Proteomes" id="UP000257080">
    <property type="component" value="Unassembled WGS sequence"/>
</dbReference>
<dbReference type="InterPro" id="IPR011048">
    <property type="entry name" value="Haem_d1_sf"/>
</dbReference>
<dbReference type="GO" id="GO:0016020">
    <property type="term" value="C:membrane"/>
    <property type="evidence" value="ECO:0007669"/>
    <property type="project" value="InterPro"/>
</dbReference>
<proteinExistence type="predicted"/>
<dbReference type="SUPFAM" id="SSF63829">
    <property type="entry name" value="Calcium-dependent phosphotriesterase"/>
    <property type="match status" value="1"/>
</dbReference>
<dbReference type="PANTHER" id="PTHR40274">
    <property type="entry name" value="VIRGINIAMYCIN B LYASE"/>
    <property type="match status" value="1"/>
</dbReference>
<dbReference type="InterPro" id="IPR015919">
    <property type="entry name" value="Cadherin-like_sf"/>
</dbReference>
<feature type="chain" id="PRO_5017805815" description="SMP-30/Gluconolactonase/LRE-like region domain-containing protein" evidence="1">
    <location>
        <begin position="26"/>
        <end position="439"/>
    </location>
</feature>
<evidence type="ECO:0000313" key="3">
    <source>
        <dbReference type="Proteomes" id="UP000257080"/>
    </source>
</evidence>
<gene>
    <name evidence="2" type="ORF">B7R25_03055</name>
</gene>
<organism evidence="2 3">
    <name type="scientific">Subtercola boreus</name>
    <dbReference type="NCBI Taxonomy" id="120213"/>
    <lineage>
        <taxon>Bacteria</taxon>
        <taxon>Bacillati</taxon>
        <taxon>Actinomycetota</taxon>
        <taxon>Actinomycetes</taxon>
        <taxon>Micrococcales</taxon>
        <taxon>Microbacteriaceae</taxon>
        <taxon>Subtercola</taxon>
    </lineage>
</organism>
<dbReference type="GO" id="GO:0005509">
    <property type="term" value="F:calcium ion binding"/>
    <property type="evidence" value="ECO:0007669"/>
    <property type="project" value="InterPro"/>
</dbReference>
<dbReference type="Gene3D" id="2.60.40.10">
    <property type="entry name" value="Immunoglobulins"/>
    <property type="match status" value="1"/>
</dbReference>
<accession>A0A3E0WEZ5</accession>
<dbReference type="PANTHER" id="PTHR40274:SF3">
    <property type="entry name" value="VIRGINIAMYCIN B LYASE"/>
    <property type="match status" value="1"/>
</dbReference>
<dbReference type="OrthoDB" id="5116681at2"/>
<keyword evidence="1" id="KW-0732">Signal</keyword>
<evidence type="ECO:0000313" key="2">
    <source>
        <dbReference type="EMBL" id="RFA28715.1"/>
    </source>
</evidence>
<dbReference type="SUPFAM" id="SSF51004">
    <property type="entry name" value="C-terminal (heme d1) domain of cytochrome cd1-nitrite reductase"/>
    <property type="match status" value="1"/>
</dbReference>
<evidence type="ECO:0008006" key="4">
    <source>
        <dbReference type="Google" id="ProtNLM"/>
    </source>
</evidence>
<dbReference type="Pfam" id="PF05345">
    <property type="entry name" value="He_PIG"/>
    <property type="match status" value="1"/>
</dbReference>
<comment type="caution">
    <text evidence="2">The sequence shown here is derived from an EMBL/GenBank/DDBJ whole genome shotgun (WGS) entry which is preliminary data.</text>
</comment>
<dbReference type="InterPro" id="IPR015943">
    <property type="entry name" value="WD40/YVTN_repeat-like_dom_sf"/>
</dbReference>
<dbReference type="InterPro" id="IPR013783">
    <property type="entry name" value="Ig-like_fold"/>
</dbReference>
<name>A0A3E0WEZ5_9MICO</name>
<sequence length="439" mass="44648">MRYRLLAALPLAALMVVAGALPAQAVPDVTNPFATLAAGSEPSHILVNGSGDIFTLNTGNESISKIHPDGTFDASFHAEFPSFSQPNSFVSNGRGSLYVSSYLASTVWRVDEATGDVDSGFEANLGTELAGELPESVTVDLFGNIFVATHSPEAVVKIAPTGDVVGRYPLAVGSGPVDLTTDSFGSVYTANAADDSISRLEFDGAGAVTLSERYAELGSGSMPISLATDGPGLLYTANSGNNTVSTVDLSKPAGSAAAVTTLMPTDSYPYDVTADGQGNVFVTNLGTASVSMFEPDGRFTSVVAQLSSSETPEAAAVSQAGQLYTANALSSTVSRFGLAPVITSGALPSSARVGDVYSATASATGLDRIVYGIVGLTPPGLAIDATTGVLSGTPTTTGTFTFDIAVSNAAGQAFETVTLTVDPALGSTGCWFWHEACGL</sequence>
<dbReference type="GO" id="GO:0005975">
    <property type="term" value="P:carbohydrate metabolic process"/>
    <property type="evidence" value="ECO:0007669"/>
    <property type="project" value="UniProtKB-ARBA"/>
</dbReference>
<protein>
    <recommendedName>
        <fullName evidence="4">SMP-30/Gluconolactonase/LRE-like region domain-containing protein</fullName>
    </recommendedName>
</protein>
<dbReference type="EMBL" id="NBXE01000008">
    <property type="protein sequence ID" value="RFA28715.1"/>
    <property type="molecule type" value="Genomic_DNA"/>
</dbReference>